<dbReference type="SUPFAM" id="SSF53098">
    <property type="entry name" value="Ribonuclease H-like"/>
    <property type="match status" value="1"/>
</dbReference>
<dbReference type="InterPro" id="IPR036397">
    <property type="entry name" value="RNaseH_sf"/>
</dbReference>
<dbReference type="Proteomes" id="UP000499080">
    <property type="component" value="Unassembled WGS sequence"/>
</dbReference>
<reference evidence="3 4" key="1">
    <citation type="journal article" date="2019" name="Sci. Rep.">
        <title>Orb-weaving spider Araneus ventricosus genome elucidates the spidroin gene catalogue.</title>
        <authorList>
            <person name="Kono N."/>
            <person name="Nakamura H."/>
            <person name="Ohtoshi R."/>
            <person name="Moran D.A.P."/>
            <person name="Shinohara A."/>
            <person name="Yoshida Y."/>
            <person name="Fujiwara M."/>
            <person name="Mori M."/>
            <person name="Tomita M."/>
            <person name="Arakawa K."/>
        </authorList>
    </citation>
    <scope>NUCLEOTIDE SEQUENCE [LARGE SCALE GENOMIC DNA]</scope>
</reference>
<organism evidence="3 4">
    <name type="scientific">Araneus ventricosus</name>
    <name type="common">Orbweaver spider</name>
    <name type="synonym">Epeira ventricosa</name>
    <dbReference type="NCBI Taxonomy" id="182803"/>
    <lineage>
        <taxon>Eukaryota</taxon>
        <taxon>Metazoa</taxon>
        <taxon>Ecdysozoa</taxon>
        <taxon>Arthropoda</taxon>
        <taxon>Chelicerata</taxon>
        <taxon>Arachnida</taxon>
        <taxon>Araneae</taxon>
        <taxon>Araneomorphae</taxon>
        <taxon>Entelegynae</taxon>
        <taxon>Araneoidea</taxon>
        <taxon>Araneidae</taxon>
        <taxon>Araneus</taxon>
    </lineage>
</organism>
<feature type="compositionally biased region" description="Acidic residues" evidence="1">
    <location>
        <begin position="94"/>
        <end position="113"/>
    </location>
</feature>
<dbReference type="InterPro" id="IPR012337">
    <property type="entry name" value="RNaseH-like_sf"/>
</dbReference>
<dbReference type="Gene3D" id="3.30.420.10">
    <property type="entry name" value="Ribonuclease H-like superfamily/Ribonuclease H"/>
    <property type="match status" value="1"/>
</dbReference>
<proteinExistence type="predicted"/>
<evidence type="ECO:0000313" key="4">
    <source>
        <dbReference type="Proteomes" id="UP000499080"/>
    </source>
</evidence>
<protein>
    <recommendedName>
        <fullName evidence="2">RNase H type-1 domain-containing protein</fullName>
    </recommendedName>
</protein>
<dbReference type="AlphaFoldDB" id="A0A4Y2U4W9"/>
<dbReference type="EMBL" id="BGPR01033245">
    <property type="protein sequence ID" value="GBO07111.1"/>
    <property type="molecule type" value="Genomic_DNA"/>
</dbReference>
<dbReference type="GO" id="GO:0003676">
    <property type="term" value="F:nucleic acid binding"/>
    <property type="evidence" value="ECO:0007669"/>
    <property type="project" value="InterPro"/>
</dbReference>
<accession>A0A4Y2U4W9</accession>
<feature type="region of interest" description="Disordered" evidence="1">
    <location>
        <begin position="92"/>
        <end position="113"/>
    </location>
</feature>
<name>A0A4Y2U4W9_ARAVE</name>
<comment type="caution">
    <text evidence="3">The sequence shown here is derived from an EMBL/GenBank/DDBJ whole genome shotgun (WGS) entry which is preliminary data.</text>
</comment>
<feature type="domain" description="RNase H type-1" evidence="2">
    <location>
        <begin position="1"/>
        <end position="53"/>
    </location>
</feature>
<gene>
    <name evidence="3" type="ORF">AVEN_103091_1</name>
</gene>
<dbReference type="GO" id="GO:0004523">
    <property type="term" value="F:RNA-DNA hybrid ribonuclease activity"/>
    <property type="evidence" value="ECO:0007669"/>
    <property type="project" value="InterPro"/>
</dbReference>
<evidence type="ECO:0000259" key="2">
    <source>
        <dbReference type="PROSITE" id="PS50879"/>
    </source>
</evidence>
<dbReference type="PROSITE" id="PS50879">
    <property type="entry name" value="RNASE_H_1"/>
    <property type="match status" value="1"/>
</dbReference>
<evidence type="ECO:0000256" key="1">
    <source>
        <dbReference type="SAM" id="MobiDB-lite"/>
    </source>
</evidence>
<evidence type="ECO:0000313" key="3">
    <source>
        <dbReference type="EMBL" id="GBO07111.1"/>
    </source>
</evidence>
<dbReference type="Pfam" id="PF00075">
    <property type="entry name" value="RNase_H"/>
    <property type="match status" value="1"/>
</dbReference>
<dbReference type="OrthoDB" id="6514649at2759"/>
<keyword evidence="4" id="KW-1185">Reference proteome</keyword>
<sequence length="164" mass="18720">MALSAVEEARDIINNIKEDVKEYKGKITLTLIRAHMGNFGNERADQLAKEATLISGQGWVIKSVYQENIEYWLECDVDYLGFQTVADDGIIASDNDDRDSWVGEEELSDNDDRDTWVDEEELCDNDDRDSWVGEEELCDNDHADKGSFPLPSLPIEVVRTTRRM</sequence>
<dbReference type="InterPro" id="IPR002156">
    <property type="entry name" value="RNaseH_domain"/>
</dbReference>